<sequence length="596" mass="66278">MPIGDLPNEILQLIFNYLVIPDVPLLAAPPCRVAEVCHLWHSQALLIPEIFDILPVISLTSGNTTVPRRLLTANRPLSFALDGVRRPHKDDPNLRRIVDSSATWEHAEILGVEPHFSMAPLEDLSHGFPQLHTLRLQISNSMQSAYAGHIKAFEHARSLRHLELECLGALTFKVPYEQLVEYVERSGLAIAIRTVLSPGSQVQSLSFGSLHPQALPIPYNINLPMREEITRLTSLNLYLQPETVKVLMCRLTLPSLTRLRVVSSSPSILGDIMALVSRSRCPLGTLSLRTSEVGTRWNLSTPNTETVPHIPLLNLCPQLRKLELDRLDLPTLQNVIHPSSSTFLPDLRECIAHLSSIPGHFELPSSTLPERCAIALPSGASPRLPEESVPAHGDGGSSRRVPFVRLIFRSPEDRAIAHFRMEGAILPPDEPWALDPRLEEIMHFLSSSSLPKLRTGCWWWNPPAASKEPSPSSSLDQALSYLESDYGPMHDPWQVLLSRVYIPLDKLREASSEPASLAGLRRRVEGILHKFDVLFKQINIEWKSENEVTLVRMGHPALPTVGELLDAEKVYPGTKATLSTAPWGFVDLTKHIGSAD</sequence>
<dbReference type="Gene3D" id="1.20.1280.50">
    <property type="match status" value="1"/>
</dbReference>
<dbReference type="EMBL" id="QPFP01000012">
    <property type="protein sequence ID" value="TEB33370.1"/>
    <property type="molecule type" value="Genomic_DNA"/>
</dbReference>
<proteinExistence type="predicted"/>
<dbReference type="STRING" id="71717.A0A4Y7TGS0"/>
<protein>
    <recommendedName>
        <fullName evidence="3">F-box domain-containing protein</fullName>
    </recommendedName>
</protein>
<dbReference type="OrthoDB" id="2926830at2759"/>
<dbReference type="Gene3D" id="3.80.10.10">
    <property type="entry name" value="Ribonuclease Inhibitor"/>
    <property type="match status" value="1"/>
</dbReference>
<accession>A0A4Y7TGS0</accession>
<name>A0A4Y7TGS0_COPMI</name>
<dbReference type="InterPro" id="IPR032675">
    <property type="entry name" value="LRR_dom_sf"/>
</dbReference>
<keyword evidence="2" id="KW-1185">Reference proteome</keyword>
<dbReference type="AlphaFoldDB" id="A0A4Y7TGS0"/>
<comment type="caution">
    <text evidence="1">The sequence shown here is derived from an EMBL/GenBank/DDBJ whole genome shotgun (WGS) entry which is preliminary data.</text>
</comment>
<dbReference type="Proteomes" id="UP000298030">
    <property type="component" value="Unassembled WGS sequence"/>
</dbReference>
<evidence type="ECO:0000313" key="2">
    <source>
        <dbReference type="Proteomes" id="UP000298030"/>
    </source>
</evidence>
<gene>
    <name evidence="1" type="ORF">FA13DRAFT_150096</name>
</gene>
<organism evidence="1 2">
    <name type="scientific">Coprinellus micaceus</name>
    <name type="common">Glistening ink-cap mushroom</name>
    <name type="synonym">Coprinus micaceus</name>
    <dbReference type="NCBI Taxonomy" id="71717"/>
    <lineage>
        <taxon>Eukaryota</taxon>
        <taxon>Fungi</taxon>
        <taxon>Dikarya</taxon>
        <taxon>Basidiomycota</taxon>
        <taxon>Agaricomycotina</taxon>
        <taxon>Agaricomycetes</taxon>
        <taxon>Agaricomycetidae</taxon>
        <taxon>Agaricales</taxon>
        <taxon>Agaricineae</taxon>
        <taxon>Psathyrellaceae</taxon>
        <taxon>Coprinellus</taxon>
    </lineage>
</organism>
<reference evidence="1 2" key="1">
    <citation type="journal article" date="2019" name="Nat. Ecol. Evol.">
        <title>Megaphylogeny resolves global patterns of mushroom evolution.</title>
        <authorList>
            <person name="Varga T."/>
            <person name="Krizsan K."/>
            <person name="Foldi C."/>
            <person name="Dima B."/>
            <person name="Sanchez-Garcia M."/>
            <person name="Sanchez-Ramirez S."/>
            <person name="Szollosi G.J."/>
            <person name="Szarkandi J.G."/>
            <person name="Papp V."/>
            <person name="Albert L."/>
            <person name="Andreopoulos W."/>
            <person name="Angelini C."/>
            <person name="Antonin V."/>
            <person name="Barry K.W."/>
            <person name="Bougher N.L."/>
            <person name="Buchanan P."/>
            <person name="Buyck B."/>
            <person name="Bense V."/>
            <person name="Catcheside P."/>
            <person name="Chovatia M."/>
            <person name="Cooper J."/>
            <person name="Damon W."/>
            <person name="Desjardin D."/>
            <person name="Finy P."/>
            <person name="Geml J."/>
            <person name="Haridas S."/>
            <person name="Hughes K."/>
            <person name="Justo A."/>
            <person name="Karasinski D."/>
            <person name="Kautmanova I."/>
            <person name="Kiss B."/>
            <person name="Kocsube S."/>
            <person name="Kotiranta H."/>
            <person name="LaButti K.M."/>
            <person name="Lechner B.E."/>
            <person name="Liimatainen K."/>
            <person name="Lipzen A."/>
            <person name="Lukacs Z."/>
            <person name="Mihaltcheva S."/>
            <person name="Morgado L.N."/>
            <person name="Niskanen T."/>
            <person name="Noordeloos M.E."/>
            <person name="Ohm R.A."/>
            <person name="Ortiz-Santana B."/>
            <person name="Ovrebo C."/>
            <person name="Racz N."/>
            <person name="Riley R."/>
            <person name="Savchenko A."/>
            <person name="Shiryaev A."/>
            <person name="Soop K."/>
            <person name="Spirin V."/>
            <person name="Szebenyi C."/>
            <person name="Tomsovsky M."/>
            <person name="Tulloss R.E."/>
            <person name="Uehling J."/>
            <person name="Grigoriev I.V."/>
            <person name="Vagvolgyi C."/>
            <person name="Papp T."/>
            <person name="Martin F.M."/>
            <person name="Miettinen O."/>
            <person name="Hibbett D.S."/>
            <person name="Nagy L.G."/>
        </authorList>
    </citation>
    <scope>NUCLEOTIDE SEQUENCE [LARGE SCALE GENOMIC DNA]</scope>
    <source>
        <strain evidence="1 2">FP101781</strain>
    </source>
</reference>
<evidence type="ECO:0000313" key="1">
    <source>
        <dbReference type="EMBL" id="TEB33370.1"/>
    </source>
</evidence>
<evidence type="ECO:0008006" key="3">
    <source>
        <dbReference type="Google" id="ProtNLM"/>
    </source>
</evidence>